<dbReference type="Proteomes" id="UP001152747">
    <property type="component" value="Unassembled WGS sequence"/>
</dbReference>
<evidence type="ECO:0000259" key="3">
    <source>
        <dbReference type="PROSITE" id="PS50202"/>
    </source>
</evidence>
<feature type="compositionally biased region" description="Basic and acidic residues" evidence="2">
    <location>
        <begin position="12"/>
        <end position="30"/>
    </location>
</feature>
<dbReference type="OrthoDB" id="5822639at2759"/>
<dbReference type="PROSITE" id="PS50202">
    <property type="entry name" value="MSP"/>
    <property type="match status" value="1"/>
</dbReference>
<evidence type="ECO:0000256" key="2">
    <source>
        <dbReference type="SAM" id="MobiDB-lite"/>
    </source>
</evidence>
<dbReference type="EMBL" id="CANHGI010000002">
    <property type="protein sequence ID" value="CAI5442586.1"/>
    <property type="molecule type" value="Genomic_DNA"/>
</dbReference>
<dbReference type="Pfam" id="PF00635">
    <property type="entry name" value="Motile_Sperm"/>
    <property type="match status" value="1"/>
</dbReference>
<feature type="compositionally biased region" description="Polar residues" evidence="2">
    <location>
        <begin position="1"/>
        <end position="11"/>
    </location>
</feature>
<dbReference type="InterPro" id="IPR013783">
    <property type="entry name" value="Ig-like_fold"/>
</dbReference>
<evidence type="ECO:0000313" key="4">
    <source>
        <dbReference type="EMBL" id="CAI5442586.1"/>
    </source>
</evidence>
<protein>
    <recommendedName>
        <fullName evidence="1">Major sperm protein</fullName>
    </recommendedName>
</protein>
<dbReference type="InterPro" id="IPR008962">
    <property type="entry name" value="PapD-like_sf"/>
</dbReference>
<dbReference type="Gene3D" id="2.60.40.10">
    <property type="entry name" value="Immunoglobulins"/>
    <property type="match status" value="1"/>
</dbReference>
<organism evidence="4 5">
    <name type="scientific">Caenorhabditis angaria</name>
    <dbReference type="NCBI Taxonomy" id="860376"/>
    <lineage>
        <taxon>Eukaryota</taxon>
        <taxon>Metazoa</taxon>
        <taxon>Ecdysozoa</taxon>
        <taxon>Nematoda</taxon>
        <taxon>Chromadorea</taxon>
        <taxon>Rhabditida</taxon>
        <taxon>Rhabditina</taxon>
        <taxon>Rhabditomorpha</taxon>
        <taxon>Rhabditoidea</taxon>
        <taxon>Rhabditidae</taxon>
        <taxon>Peloderinae</taxon>
        <taxon>Caenorhabditis</taxon>
    </lineage>
</organism>
<evidence type="ECO:0000313" key="5">
    <source>
        <dbReference type="Proteomes" id="UP001152747"/>
    </source>
</evidence>
<feature type="region of interest" description="Disordered" evidence="2">
    <location>
        <begin position="1"/>
        <end position="46"/>
    </location>
</feature>
<accession>A0A9P1N010</accession>
<keyword evidence="5" id="KW-1185">Reference proteome</keyword>
<comment type="function">
    <text evidence="1">Central component in molecular interactions underlying sperm crawling. Forms an extensive filament system that extends from sperm villipoda, along the leading edge of the pseudopod.</text>
</comment>
<name>A0A9P1N010_9PELO</name>
<feature type="domain" description="MSP" evidence="3">
    <location>
        <begin position="34"/>
        <end position="141"/>
    </location>
</feature>
<gene>
    <name evidence="4" type="ORF">CAMP_LOCUS5223</name>
</gene>
<dbReference type="PANTHER" id="PTHR22947">
    <property type="entry name" value="MAJOR SPERM PROTEIN"/>
    <property type="match status" value="1"/>
</dbReference>
<evidence type="ECO:0000256" key="1">
    <source>
        <dbReference type="RuleBase" id="RU003425"/>
    </source>
</evidence>
<proteinExistence type="predicted"/>
<keyword evidence="1" id="KW-0206">Cytoskeleton</keyword>
<dbReference type="PANTHER" id="PTHR22947:SF15">
    <property type="entry name" value="MAJOR SPERM PROTEIN"/>
    <property type="match status" value="1"/>
</dbReference>
<dbReference type="AlphaFoldDB" id="A0A9P1N010"/>
<dbReference type="InterPro" id="IPR051774">
    <property type="entry name" value="Sperm-specific_class_P"/>
</dbReference>
<reference evidence="4" key="1">
    <citation type="submission" date="2022-11" db="EMBL/GenBank/DDBJ databases">
        <authorList>
            <person name="Kikuchi T."/>
        </authorList>
    </citation>
    <scope>NUCLEOTIDE SEQUENCE</scope>
    <source>
        <strain evidence="4">PS1010</strain>
    </source>
</reference>
<sequence length="157" mass="17199">MDNSSSQNGKVSSEKAKKQAEDLDEAKSEQSKVPINIDPEEARFAHSGGKSEHVIVNFTTNRMAIKVRCGNASYRIEPTHMIVEPGKCRQLNIIRLPGPVQTDKVFVQYIECDASATDAKIVFKNAEAAGTKINNIKIKLIAAAAGGRKMSREIVEE</sequence>
<comment type="caution">
    <text evidence="4">The sequence shown here is derived from an EMBL/GenBank/DDBJ whole genome shotgun (WGS) entry which is preliminary data.</text>
</comment>
<dbReference type="SUPFAM" id="SSF49354">
    <property type="entry name" value="PapD-like"/>
    <property type="match status" value="1"/>
</dbReference>
<keyword evidence="1" id="KW-0963">Cytoplasm</keyword>
<dbReference type="InterPro" id="IPR000535">
    <property type="entry name" value="MSP_dom"/>
</dbReference>